<dbReference type="InterPro" id="IPR003961">
    <property type="entry name" value="FN3_dom"/>
</dbReference>
<comment type="caution">
    <text evidence="8">Lacks conserved residue(s) required for the propagation of feature annotation.</text>
</comment>
<dbReference type="CDD" id="cd00054">
    <property type="entry name" value="EGF_CA"/>
    <property type="match status" value="2"/>
</dbReference>
<feature type="disulfide bond" evidence="9">
    <location>
        <begin position="1015"/>
        <end position="1042"/>
    </location>
</feature>
<dbReference type="PROSITE" id="PS50853">
    <property type="entry name" value="FN3"/>
    <property type="match status" value="2"/>
</dbReference>
<evidence type="ECO:0000256" key="10">
    <source>
        <dbReference type="SAM" id="MobiDB-lite"/>
    </source>
</evidence>
<feature type="disulfide bond" evidence="8">
    <location>
        <begin position="380"/>
        <end position="397"/>
    </location>
</feature>
<dbReference type="CDD" id="cd00110">
    <property type="entry name" value="LamG"/>
    <property type="match status" value="3"/>
</dbReference>
<dbReference type="PROSITE" id="PS50025">
    <property type="entry name" value="LAM_G_DOMAIN"/>
    <property type="match status" value="3"/>
</dbReference>
<evidence type="ECO:0000256" key="1">
    <source>
        <dbReference type="ARBA" id="ARBA00004316"/>
    </source>
</evidence>
<evidence type="ECO:0000256" key="4">
    <source>
        <dbReference type="ARBA" id="ARBA00022737"/>
    </source>
</evidence>
<keyword evidence="4" id="KW-0677">Repeat</keyword>
<feature type="domain" description="Fibronectin type-III" evidence="14">
    <location>
        <begin position="35"/>
        <end position="143"/>
    </location>
</feature>
<reference evidence="16" key="1">
    <citation type="submission" date="2025-08" db="UniProtKB">
        <authorList>
            <consortium name="RefSeq"/>
        </authorList>
    </citation>
    <scope>IDENTIFICATION</scope>
    <source>
        <strain evidence="16">J_2021</strain>
        <tissue evidence="16">Erythrocytes</tissue>
    </source>
</reference>
<dbReference type="FunFam" id="2.10.25.10:FF:000012">
    <property type="entry name" value="Delta-like protein"/>
    <property type="match status" value="1"/>
</dbReference>
<dbReference type="SMART" id="SM00179">
    <property type="entry name" value="EGF_CA"/>
    <property type="match status" value="2"/>
</dbReference>
<dbReference type="GO" id="GO:0005509">
    <property type="term" value="F:calcium ion binding"/>
    <property type="evidence" value="ECO:0007669"/>
    <property type="project" value="InterPro"/>
</dbReference>
<evidence type="ECO:0000259" key="13">
    <source>
        <dbReference type="PROSITE" id="PS50026"/>
    </source>
</evidence>
<name>A0A8J1L7I4_XENLA</name>
<dbReference type="InterPro" id="IPR056943">
    <property type="entry name" value="EGF_Pikachurin"/>
</dbReference>
<keyword evidence="2 8" id="KW-0245">EGF-like domain</keyword>
<feature type="disulfide bond" evidence="8">
    <location>
        <begin position="838"/>
        <end position="847"/>
    </location>
</feature>
<dbReference type="PROSITE" id="PS01186">
    <property type="entry name" value="EGF_2"/>
    <property type="match status" value="1"/>
</dbReference>
<comment type="subcellular location">
    <subcellularLocation>
        <location evidence="1">Cell projection</location>
    </subcellularLocation>
</comment>
<dbReference type="PROSITE" id="PS50026">
    <property type="entry name" value="EGF_3"/>
    <property type="match status" value="3"/>
</dbReference>
<evidence type="ECO:0000256" key="6">
    <source>
        <dbReference type="ARBA" id="ARBA00023180"/>
    </source>
</evidence>
<feature type="domain" description="Laminin G" evidence="12">
    <location>
        <begin position="863"/>
        <end position="1042"/>
    </location>
</feature>
<dbReference type="PANTHER" id="PTHR15036">
    <property type="entry name" value="PIKACHURIN-LIKE PROTEIN"/>
    <property type="match status" value="1"/>
</dbReference>
<evidence type="ECO:0000313" key="15">
    <source>
        <dbReference type="Proteomes" id="UP000186698"/>
    </source>
</evidence>
<dbReference type="InterPro" id="IPR001791">
    <property type="entry name" value="Laminin_G"/>
</dbReference>
<dbReference type="FunFam" id="2.60.40.10:FF:002039">
    <property type="entry name" value="EGF-like, fibronectin type III and laminin G domains"/>
    <property type="match status" value="1"/>
</dbReference>
<sequence length="1045" mass="114613">MDWHRLGTLLLLAVAIGLSLGTKKPTTRRQDRLGPPLDIHLEALNCTAFSVQWRMPRQHASTISGYTVFYTEVINDKHVKQLSQDVPIKLDMLTLGQLDALVTFEVILGDLKAGTLHRVSVGAYSWAGKGRPSMPRDVSTLPQESCMAPGAPAQPQAVVVSDTEVAVSWQQNTSAGSPPVQYYAMEYIRPELDGIWIPIRDQIQINSMVLKGLTPNTKYQFAVKAVNSFGESPLSRASEIIRTFGTEELGSGSYGEGYVTDPKSDDDGYTTDDSDDDIYIDELKPMTSGKAGSTKVLVDTKVTPGTYTKIIPLTSRSTVATVTTSTSTKAPLTTSVTITSTPASTTTTTPARTTNMKTAKDRSLGFPPRLFDLTCEETFCPADSFCLNDYDRGGSQCHCNLGKGGGTCENDINVQFPQFYGHSYMTFEPLKNSYQTFQITVEFRAQSDDGLLLYCGENEYGRGDFMSVAIIRRTVQFRFNCGTGTAVITSERKIKLGSWHVVRVYREGINGWLQLDNSSPISGKSQGQYSKITFRTPFYIGGAPSVYWLVKSTGTNRGFKGCVQSLSVNGRNIDMRQWPLGKALSGADVGDCSTGVCDGAPCVNGGTCQVRTADLYLCLCPAGFRGRLCEEAFTLAIPQFNESARSFAVAKWPLEPHHYLSFMEFDMTFRPDTEDGTILYSYDTDSKDFISVTLINSYVVFRFDCGSGTAVIRAEKPVTLGQWHELQFSRTARNGILQVDNQKQVHGVSEGGFTQIKCNTNLFIGGVPDYDTVKKNSGVLKPFTGSIQKLVLNDRIISLIQGLSSGVNLENANHPCANIPCANDGSCRPQHDSYECDCPLGFDGKNCQKECGNYCINIITEAIEIPQFIGRSYLIYDNRDILKRVSGSRSNIFMRFKTTVKDGLLMWRGDSPIKANTDFISLGIQEGNIVFSYNLGSGMASIVVNGSFNDGRWHRVKAVRDGQTGKVTVDDYGAITGKSLGLMRQLNINGALYVGGMKEIALHTNRQYLRGLIGCISHFTLSTDFHISLVADANDGKNINTCGTK</sequence>
<dbReference type="FunFam" id="2.60.120.200:FF:000034">
    <property type="entry name" value="pikachurin isoform X1"/>
    <property type="match status" value="1"/>
</dbReference>
<dbReference type="SMART" id="SM00060">
    <property type="entry name" value="FN3"/>
    <property type="match status" value="2"/>
</dbReference>
<evidence type="ECO:0000259" key="14">
    <source>
        <dbReference type="PROSITE" id="PS50853"/>
    </source>
</evidence>
<evidence type="ECO:0000256" key="11">
    <source>
        <dbReference type="SAM" id="SignalP"/>
    </source>
</evidence>
<feature type="domain" description="Fibronectin type-III" evidence="14">
    <location>
        <begin position="151"/>
        <end position="246"/>
    </location>
</feature>
<dbReference type="Gene3D" id="2.10.25.10">
    <property type="entry name" value="Laminin"/>
    <property type="match status" value="2"/>
</dbReference>
<dbReference type="Pfam" id="PF00054">
    <property type="entry name" value="Laminin_G_1"/>
    <property type="match status" value="1"/>
</dbReference>
<evidence type="ECO:0000313" key="16">
    <source>
        <dbReference type="RefSeq" id="XP_041425498.1"/>
    </source>
</evidence>
<dbReference type="PROSITE" id="PS00022">
    <property type="entry name" value="EGF_1"/>
    <property type="match status" value="3"/>
</dbReference>
<feature type="domain" description="Laminin G" evidence="12">
    <location>
        <begin position="639"/>
        <end position="816"/>
    </location>
</feature>
<evidence type="ECO:0000259" key="12">
    <source>
        <dbReference type="PROSITE" id="PS50025"/>
    </source>
</evidence>
<dbReference type="SMART" id="SM00282">
    <property type="entry name" value="LamG"/>
    <property type="match status" value="3"/>
</dbReference>
<dbReference type="RefSeq" id="XP_041425498.1">
    <property type="nucleotide sequence ID" value="XM_041569564.1"/>
</dbReference>
<dbReference type="PANTHER" id="PTHR15036:SF88">
    <property type="entry name" value="PIKACHURIN"/>
    <property type="match status" value="1"/>
</dbReference>
<dbReference type="SMART" id="SM00181">
    <property type="entry name" value="EGF"/>
    <property type="match status" value="3"/>
</dbReference>
<dbReference type="InterPro" id="IPR050372">
    <property type="entry name" value="Neurexin-related_CASP"/>
</dbReference>
<dbReference type="Gene3D" id="2.60.40.10">
    <property type="entry name" value="Immunoglobulins"/>
    <property type="match status" value="2"/>
</dbReference>
<evidence type="ECO:0000256" key="8">
    <source>
        <dbReference type="PROSITE-ProRule" id="PRU00076"/>
    </source>
</evidence>
<dbReference type="Pfam" id="PF00041">
    <property type="entry name" value="fn3"/>
    <property type="match status" value="2"/>
</dbReference>
<dbReference type="GO" id="GO:0005604">
    <property type="term" value="C:basement membrane"/>
    <property type="evidence" value="ECO:0007669"/>
    <property type="project" value="UniProtKB-ARBA"/>
</dbReference>
<accession>A0A8J1L7I4</accession>
<dbReference type="CTD" id="108718409"/>
<protein>
    <submittedName>
        <fullName evidence="16">Pikachurin isoform X1</fullName>
    </submittedName>
</protein>
<dbReference type="SUPFAM" id="SSF49265">
    <property type="entry name" value="Fibronectin type III"/>
    <property type="match status" value="1"/>
</dbReference>
<dbReference type="Pfam" id="PF00008">
    <property type="entry name" value="EGF"/>
    <property type="match status" value="1"/>
</dbReference>
<keyword evidence="15" id="KW-1185">Reference proteome</keyword>
<feature type="domain" description="EGF-like" evidence="13">
    <location>
        <begin position="593"/>
        <end position="630"/>
    </location>
</feature>
<keyword evidence="7" id="KW-0966">Cell projection</keyword>
<evidence type="ECO:0000256" key="5">
    <source>
        <dbReference type="ARBA" id="ARBA00023157"/>
    </source>
</evidence>
<evidence type="ECO:0000256" key="7">
    <source>
        <dbReference type="ARBA" id="ARBA00023273"/>
    </source>
</evidence>
<feature type="domain" description="EGF-like" evidence="13">
    <location>
        <begin position="812"/>
        <end position="848"/>
    </location>
</feature>
<dbReference type="Gene3D" id="2.60.120.200">
    <property type="match status" value="3"/>
</dbReference>
<dbReference type="InterPro" id="IPR013783">
    <property type="entry name" value="Ig-like_fold"/>
</dbReference>
<keyword evidence="6" id="KW-0325">Glycoprotein</keyword>
<dbReference type="GeneID" id="108718409"/>
<dbReference type="SUPFAM" id="SSF49899">
    <property type="entry name" value="Concanavalin A-like lectins/glucanases"/>
    <property type="match status" value="3"/>
</dbReference>
<dbReference type="Proteomes" id="UP000186698">
    <property type="component" value="Chromosome 1L"/>
</dbReference>
<gene>
    <name evidence="16" type="primary">egflam.L</name>
</gene>
<feature type="region of interest" description="Disordered" evidence="10">
    <location>
        <begin position="252"/>
        <end position="273"/>
    </location>
</feature>
<feature type="domain" description="EGF-like" evidence="13">
    <location>
        <begin position="371"/>
        <end position="409"/>
    </location>
</feature>
<feature type="signal peptide" evidence="11">
    <location>
        <begin position="1"/>
        <end position="21"/>
    </location>
</feature>
<feature type="disulfide bond" evidence="8">
    <location>
        <begin position="399"/>
        <end position="408"/>
    </location>
</feature>
<evidence type="ECO:0000256" key="9">
    <source>
        <dbReference type="PROSITE-ProRule" id="PRU00122"/>
    </source>
</evidence>
<evidence type="ECO:0000256" key="3">
    <source>
        <dbReference type="ARBA" id="ARBA00022729"/>
    </source>
</evidence>
<dbReference type="AlphaFoldDB" id="A0A8J1L7I4"/>
<dbReference type="FunFam" id="2.60.120.200:FF:000363">
    <property type="entry name" value="Agrin, putative"/>
    <property type="match status" value="1"/>
</dbReference>
<feature type="disulfide bond" evidence="8">
    <location>
        <begin position="620"/>
        <end position="629"/>
    </location>
</feature>
<organism evidence="15 16">
    <name type="scientific">Xenopus laevis</name>
    <name type="common">African clawed frog</name>
    <dbReference type="NCBI Taxonomy" id="8355"/>
    <lineage>
        <taxon>Eukaryota</taxon>
        <taxon>Metazoa</taxon>
        <taxon>Chordata</taxon>
        <taxon>Craniata</taxon>
        <taxon>Vertebrata</taxon>
        <taxon>Euteleostomi</taxon>
        <taxon>Amphibia</taxon>
        <taxon>Batrachia</taxon>
        <taxon>Anura</taxon>
        <taxon>Pipoidea</taxon>
        <taxon>Pipidae</taxon>
        <taxon>Xenopodinae</taxon>
        <taxon>Xenopus</taxon>
        <taxon>Xenopus</taxon>
    </lineage>
</organism>
<keyword evidence="3 11" id="KW-0732">Signal</keyword>
<dbReference type="InterPro" id="IPR036116">
    <property type="entry name" value="FN3_sf"/>
</dbReference>
<dbReference type="OrthoDB" id="10014052at2759"/>
<evidence type="ECO:0000256" key="2">
    <source>
        <dbReference type="ARBA" id="ARBA00022536"/>
    </source>
</evidence>
<dbReference type="CDD" id="cd00063">
    <property type="entry name" value="FN3"/>
    <property type="match status" value="2"/>
</dbReference>
<dbReference type="InterPro" id="IPR001881">
    <property type="entry name" value="EGF-like_Ca-bd_dom"/>
</dbReference>
<feature type="chain" id="PRO_5035240165" evidence="11">
    <location>
        <begin position="22"/>
        <end position="1045"/>
    </location>
</feature>
<dbReference type="GO" id="GO:0042995">
    <property type="term" value="C:cell projection"/>
    <property type="evidence" value="ECO:0007669"/>
    <property type="project" value="UniProtKB-SubCell"/>
</dbReference>
<dbReference type="InterPro" id="IPR000742">
    <property type="entry name" value="EGF"/>
</dbReference>
<feature type="domain" description="Laminin G" evidence="12">
    <location>
        <begin position="414"/>
        <end position="592"/>
    </location>
</feature>
<dbReference type="FunFam" id="2.60.120.200:FF:000032">
    <property type="entry name" value="pikachurin isoform X1"/>
    <property type="match status" value="1"/>
</dbReference>
<dbReference type="InterPro" id="IPR013320">
    <property type="entry name" value="ConA-like_dom_sf"/>
</dbReference>
<dbReference type="Pfam" id="PF02210">
    <property type="entry name" value="Laminin_G_2"/>
    <property type="match status" value="2"/>
</dbReference>
<keyword evidence="5 8" id="KW-1015">Disulfide bond</keyword>
<proteinExistence type="predicted"/>
<dbReference type="Pfam" id="PF25016">
    <property type="entry name" value="EGF_Pikachurin"/>
    <property type="match status" value="1"/>
</dbReference>